<evidence type="ECO:0000313" key="4">
    <source>
        <dbReference type="Proteomes" id="UP000759131"/>
    </source>
</evidence>
<feature type="non-terminal residue" evidence="3">
    <location>
        <position position="71"/>
    </location>
</feature>
<dbReference type="PANTHER" id="PTHR13164">
    <property type="entry name" value="CALICYLIN BINDING PROTEIN"/>
    <property type="match status" value="1"/>
</dbReference>
<dbReference type="AlphaFoldDB" id="A0A7R9LK91"/>
<proteinExistence type="predicted"/>
<dbReference type="Pfam" id="PF05002">
    <property type="entry name" value="SGS"/>
    <property type="match status" value="1"/>
</dbReference>
<dbReference type="InterPro" id="IPR052289">
    <property type="entry name" value="Calcyclin-binding_UBL-bridge"/>
</dbReference>
<feature type="region of interest" description="Disordered" evidence="1">
    <location>
        <begin position="1"/>
        <end position="25"/>
    </location>
</feature>
<name>A0A7R9LK91_9ACAR</name>
<evidence type="ECO:0000256" key="1">
    <source>
        <dbReference type="SAM" id="MobiDB-lite"/>
    </source>
</evidence>
<dbReference type="PANTHER" id="PTHR13164:SF3">
    <property type="entry name" value="CALCYCLIN-BINDING PROTEIN"/>
    <property type="match status" value="1"/>
</dbReference>
<organism evidence="3">
    <name type="scientific">Medioppia subpectinata</name>
    <dbReference type="NCBI Taxonomy" id="1979941"/>
    <lineage>
        <taxon>Eukaryota</taxon>
        <taxon>Metazoa</taxon>
        <taxon>Ecdysozoa</taxon>
        <taxon>Arthropoda</taxon>
        <taxon>Chelicerata</taxon>
        <taxon>Arachnida</taxon>
        <taxon>Acari</taxon>
        <taxon>Acariformes</taxon>
        <taxon>Sarcoptiformes</taxon>
        <taxon>Oribatida</taxon>
        <taxon>Brachypylina</taxon>
        <taxon>Oppioidea</taxon>
        <taxon>Oppiidae</taxon>
        <taxon>Medioppia</taxon>
    </lineage>
</organism>
<keyword evidence="4" id="KW-1185">Reference proteome</keyword>
<sequence length="71" mass="8277">DLTEKANKFKEALEEKDEEMSGDPSAGLMRLMKQMYNEGDDDMKRTIAKSWYESRNKNSSEIDMKPENLDI</sequence>
<dbReference type="EMBL" id="CAJPIZ010028604">
    <property type="protein sequence ID" value="CAG2119506.1"/>
    <property type="molecule type" value="Genomic_DNA"/>
</dbReference>
<evidence type="ECO:0000313" key="3">
    <source>
        <dbReference type="EMBL" id="CAD7643145.1"/>
    </source>
</evidence>
<gene>
    <name evidence="3" type="ORF">OSB1V03_LOCUS19454</name>
</gene>
<evidence type="ECO:0000259" key="2">
    <source>
        <dbReference type="PROSITE" id="PS51048"/>
    </source>
</evidence>
<feature type="compositionally biased region" description="Basic and acidic residues" evidence="1">
    <location>
        <begin position="1"/>
        <end position="13"/>
    </location>
</feature>
<dbReference type="GO" id="GO:0005634">
    <property type="term" value="C:nucleus"/>
    <property type="evidence" value="ECO:0007669"/>
    <property type="project" value="TreeGrafter"/>
</dbReference>
<dbReference type="InterPro" id="IPR007699">
    <property type="entry name" value="SGS_dom"/>
</dbReference>
<dbReference type="EMBL" id="OC883179">
    <property type="protein sequence ID" value="CAD7643145.1"/>
    <property type="molecule type" value="Genomic_DNA"/>
</dbReference>
<accession>A0A7R9LK91</accession>
<reference evidence="3" key="1">
    <citation type="submission" date="2020-11" db="EMBL/GenBank/DDBJ databases">
        <authorList>
            <person name="Tran Van P."/>
        </authorList>
    </citation>
    <scope>NUCLEOTIDE SEQUENCE</scope>
</reference>
<dbReference type="PROSITE" id="PS51048">
    <property type="entry name" value="SGS"/>
    <property type="match status" value="1"/>
</dbReference>
<protein>
    <recommendedName>
        <fullName evidence="2">SGS domain-containing protein</fullName>
    </recommendedName>
</protein>
<dbReference type="OrthoDB" id="164025at2759"/>
<feature type="domain" description="SGS" evidence="2">
    <location>
        <begin position="1"/>
        <end position="71"/>
    </location>
</feature>
<dbReference type="Proteomes" id="UP000759131">
    <property type="component" value="Unassembled WGS sequence"/>
</dbReference>